<keyword evidence="1" id="KW-0472">Membrane</keyword>
<dbReference type="STRING" id="889378.Spiaf_2355"/>
<dbReference type="EMBL" id="CP003282">
    <property type="protein sequence ID" value="AFG38387.1"/>
    <property type="molecule type" value="Genomic_DNA"/>
</dbReference>
<feature type="transmembrane region" description="Helical" evidence="1">
    <location>
        <begin position="33"/>
        <end position="54"/>
    </location>
</feature>
<dbReference type="PATRIC" id="fig|889378.3.peg.2329"/>
<dbReference type="KEGG" id="sfc:Spiaf_2355"/>
<evidence type="ECO:0000313" key="2">
    <source>
        <dbReference type="EMBL" id="AFG38387.1"/>
    </source>
</evidence>
<evidence type="ECO:0000313" key="3">
    <source>
        <dbReference type="Proteomes" id="UP000007383"/>
    </source>
</evidence>
<sequence>MLSINRRFARSLCIGLSIAAGLSWYFGHTTASLVLASVAAAHLLAALVFPAALTPSRIVLESLVKAIGHSIAVTVLSLFYYLLLFPFSLAWKLLGKDALRRRPPEWRSVPARDNDPETLRRLF</sequence>
<dbReference type="Proteomes" id="UP000007383">
    <property type="component" value="Chromosome"/>
</dbReference>
<accession>H9ULJ4</accession>
<reference evidence="3" key="1">
    <citation type="journal article" date="2013" name="Stand. Genomic Sci.">
        <title>Complete genome sequence of the halophilic bacterium Spirochaeta africana type strain (Z-7692(T)) from the alkaline Lake Magadi in the East African Rift.</title>
        <authorList>
            <person name="Liolos K."/>
            <person name="Abt B."/>
            <person name="Scheuner C."/>
            <person name="Teshima H."/>
            <person name="Held B."/>
            <person name="Lapidus A."/>
            <person name="Nolan M."/>
            <person name="Lucas S."/>
            <person name="Deshpande S."/>
            <person name="Cheng J.F."/>
            <person name="Tapia R."/>
            <person name="Goodwin L.A."/>
            <person name="Pitluck S."/>
            <person name="Pagani I."/>
            <person name="Ivanova N."/>
            <person name="Mavromatis K."/>
            <person name="Mikhailova N."/>
            <person name="Huntemann M."/>
            <person name="Pati A."/>
            <person name="Chen A."/>
            <person name="Palaniappan K."/>
            <person name="Land M."/>
            <person name="Rohde M."/>
            <person name="Tindall B.J."/>
            <person name="Detter J.C."/>
            <person name="Goker M."/>
            <person name="Bristow J."/>
            <person name="Eisen J.A."/>
            <person name="Markowitz V."/>
            <person name="Hugenholtz P."/>
            <person name="Woyke T."/>
            <person name="Klenk H.P."/>
            <person name="Kyrpides N.C."/>
        </authorList>
    </citation>
    <scope>NUCLEOTIDE SEQUENCE</scope>
    <source>
        <strain evidence="3">ATCC 700263 / DSM 8902 / Z-7692</strain>
    </source>
</reference>
<keyword evidence="1" id="KW-1133">Transmembrane helix</keyword>
<keyword evidence="3" id="KW-1185">Reference proteome</keyword>
<organism evidence="2 3">
    <name type="scientific">Spirochaeta africana (strain ATCC 700263 / DSM 8902 / Z-7692)</name>
    <dbReference type="NCBI Taxonomy" id="889378"/>
    <lineage>
        <taxon>Bacteria</taxon>
        <taxon>Pseudomonadati</taxon>
        <taxon>Spirochaetota</taxon>
        <taxon>Spirochaetia</taxon>
        <taxon>Spirochaetales</taxon>
        <taxon>Spirochaetaceae</taxon>
        <taxon>Spirochaeta</taxon>
    </lineage>
</organism>
<keyword evidence="1" id="KW-0812">Transmembrane</keyword>
<gene>
    <name evidence="2" type="ordered locus">Spiaf_2355</name>
</gene>
<name>H9ULJ4_SPIAZ</name>
<dbReference type="HOGENOM" id="CLU_2013817_0_0_12"/>
<dbReference type="RefSeq" id="WP_014456369.1">
    <property type="nucleotide sequence ID" value="NC_017098.1"/>
</dbReference>
<feature type="transmembrane region" description="Helical" evidence="1">
    <location>
        <begin position="7"/>
        <end position="27"/>
    </location>
</feature>
<dbReference type="AlphaFoldDB" id="H9ULJ4"/>
<protein>
    <submittedName>
        <fullName evidence="2">Uncharacterized protein</fullName>
    </submittedName>
</protein>
<proteinExistence type="predicted"/>
<evidence type="ECO:0000256" key="1">
    <source>
        <dbReference type="SAM" id="Phobius"/>
    </source>
</evidence>
<feature type="transmembrane region" description="Helical" evidence="1">
    <location>
        <begin position="66"/>
        <end position="91"/>
    </location>
</feature>